<evidence type="ECO:0000313" key="2">
    <source>
        <dbReference type="EMBL" id="GAD92340.1"/>
    </source>
</evidence>
<name>V5HSE0_BYSSN</name>
<reference evidence="3" key="1">
    <citation type="journal article" date="2014" name="Genome Announc.">
        <title>Draft genome sequence of the formaldehyde-resistant fungus Byssochlamys spectabilis No. 5 (anamorph Paecilomyces variotii No. 5) (NBRC109023).</title>
        <authorList>
            <person name="Oka T."/>
            <person name="Ekino K."/>
            <person name="Fukuda K."/>
            <person name="Nomura Y."/>
        </authorList>
    </citation>
    <scope>NUCLEOTIDE SEQUENCE [LARGE SCALE GENOMIC DNA]</scope>
    <source>
        <strain evidence="3">No. 5 / NBRC 109023</strain>
    </source>
</reference>
<evidence type="ECO:0000313" key="3">
    <source>
        <dbReference type="Proteomes" id="UP000018001"/>
    </source>
</evidence>
<proteinExistence type="predicted"/>
<organism evidence="2 3">
    <name type="scientific">Byssochlamys spectabilis (strain No. 5 / NBRC 109023)</name>
    <name type="common">Paecilomyces variotii</name>
    <dbReference type="NCBI Taxonomy" id="1356009"/>
    <lineage>
        <taxon>Eukaryota</taxon>
        <taxon>Fungi</taxon>
        <taxon>Dikarya</taxon>
        <taxon>Ascomycota</taxon>
        <taxon>Pezizomycotina</taxon>
        <taxon>Eurotiomycetes</taxon>
        <taxon>Eurotiomycetidae</taxon>
        <taxon>Eurotiales</taxon>
        <taxon>Thermoascaceae</taxon>
        <taxon>Paecilomyces</taxon>
    </lineage>
</organism>
<dbReference type="eggNOG" id="ENOG502SSHG">
    <property type="taxonomic scope" value="Eukaryota"/>
</dbReference>
<feature type="chain" id="PRO_5004736103" evidence="1">
    <location>
        <begin position="22"/>
        <end position="109"/>
    </location>
</feature>
<dbReference type="OrthoDB" id="4186099at2759"/>
<accession>V5HSE0</accession>
<sequence>MVKLCVLSFAVVAALSPLALARNCKTGLNYCGYNLLNIGNYGAQVNEGLEAAGEPTDNGHIRESLFHCDGGANGDITYLTYCGDEKGERKGSSEAMKDVTACTSGSISY</sequence>
<comment type="caution">
    <text evidence="2">The sequence shown here is derived from an EMBL/GenBank/DDBJ whole genome shotgun (WGS) entry which is preliminary data.</text>
</comment>
<evidence type="ECO:0000256" key="1">
    <source>
        <dbReference type="SAM" id="SignalP"/>
    </source>
</evidence>
<gene>
    <name evidence="2" type="ORF">PVAR5_0931</name>
</gene>
<feature type="signal peptide" evidence="1">
    <location>
        <begin position="1"/>
        <end position="21"/>
    </location>
</feature>
<dbReference type="HOGENOM" id="CLU_138695_1_0_1"/>
<protein>
    <submittedName>
        <fullName evidence="2">Uncharacterized protein</fullName>
    </submittedName>
</protein>
<dbReference type="InParanoid" id="V5HSE0"/>
<keyword evidence="3" id="KW-1185">Reference proteome</keyword>
<dbReference type="EMBL" id="BAUL01000023">
    <property type="protein sequence ID" value="GAD92340.1"/>
    <property type="molecule type" value="Genomic_DNA"/>
</dbReference>
<keyword evidence="1" id="KW-0732">Signal</keyword>
<dbReference type="AlphaFoldDB" id="V5HSE0"/>
<dbReference type="Proteomes" id="UP000018001">
    <property type="component" value="Unassembled WGS sequence"/>
</dbReference>